<dbReference type="Pfam" id="PF00085">
    <property type="entry name" value="Thioredoxin"/>
    <property type="match status" value="1"/>
</dbReference>
<dbReference type="PIRSF" id="PIRSF000077">
    <property type="entry name" value="Thioredoxin"/>
    <property type="match status" value="1"/>
</dbReference>
<dbReference type="SUPFAM" id="SSF52833">
    <property type="entry name" value="Thioredoxin-like"/>
    <property type="match status" value="1"/>
</dbReference>
<evidence type="ECO:0000259" key="5">
    <source>
        <dbReference type="PROSITE" id="PS51352"/>
    </source>
</evidence>
<dbReference type="PRINTS" id="PR00421">
    <property type="entry name" value="THIOREDOXIN"/>
</dbReference>
<dbReference type="PROSITE" id="PS51352">
    <property type="entry name" value="THIOREDOXIN_2"/>
    <property type="match status" value="1"/>
</dbReference>
<dbReference type="InterPro" id="IPR005746">
    <property type="entry name" value="Thioredoxin"/>
</dbReference>
<dbReference type="EC" id="1.8.4.2" evidence="6"/>
<dbReference type="EMBL" id="AJWY01001841">
    <property type="protein sequence ID" value="EKC79186.1"/>
    <property type="molecule type" value="Genomic_DNA"/>
</dbReference>
<accession>K1V5K0</accession>
<dbReference type="GO" id="GO:0019153">
    <property type="term" value="F:protein-disulfide reductase (glutathione) activity"/>
    <property type="evidence" value="ECO:0007669"/>
    <property type="project" value="UniProtKB-EC"/>
</dbReference>
<proteinExistence type="predicted"/>
<keyword evidence="4" id="KW-0676">Redox-active center</keyword>
<protein>
    <submittedName>
        <fullName evidence="6">Thioredoxin</fullName>
        <ecNumber evidence="6">1.8.4.2</ecNumber>
    </submittedName>
</protein>
<dbReference type="Gene3D" id="3.40.30.10">
    <property type="entry name" value="Glutaredoxin"/>
    <property type="match status" value="1"/>
</dbReference>
<dbReference type="GO" id="GO:0045454">
    <property type="term" value="P:cell redox homeostasis"/>
    <property type="evidence" value="ECO:0007669"/>
    <property type="project" value="TreeGrafter"/>
</dbReference>
<dbReference type="CDD" id="cd02947">
    <property type="entry name" value="TRX_family"/>
    <property type="match status" value="1"/>
</dbReference>
<evidence type="ECO:0000256" key="3">
    <source>
        <dbReference type="ARBA" id="ARBA00023157"/>
    </source>
</evidence>
<name>K1V5K0_9ZZZZ</name>
<keyword evidence="6" id="KW-0560">Oxidoreductase</keyword>
<dbReference type="GO" id="GO:0005829">
    <property type="term" value="C:cytosol"/>
    <property type="evidence" value="ECO:0007669"/>
    <property type="project" value="TreeGrafter"/>
</dbReference>
<dbReference type="InterPro" id="IPR013766">
    <property type="entry name" value="Thioredoxin_domain"/>
</dbReference>
<evidence type="ECO:0000256" key="1">
    <source>
        <dbReference type="ARBA" id="ARBA00022448"/>
    </source>
</evidence>
<dbReference type="InterPro" id="IPR036249">
    <property type="entry name" value="Thioredoxin-like_sf"/>
</dbReference>
<sequence length="105" mass="11719">MSVTKITLQNYADEVSRSEKPVLIDFYADWCGPCKMTAPELEAFSQEYDDVKVCKINVDESADLAAMYGIMSIPTMILVKNGKEADRHVGGCEKADIRAFCDKNM</sequence>
<dbReference type="PANTHER" id="PTHR45663">
    <property type="entry name" value="GEO12009P1"/>
    <property type="match status" value="1"/>
</dbReference>
<dbReference type="PANTHER" id="PTHR45663:SF11">
    <property type="entry name" value="GEO12009P1"/>
    <property type="match status" value="1"/>
</dbReference>
<keyword evidence="3" id="KW-1015">Disulfide bond</keyword>
<feature type="domain" description="Thioredoxin" evidence="5">
    <location>
        <begin position="1"/>
        <end position="105"/>
    </location>
</feature>
<reference evidence="6" key="1">
    <citation type="journal article" date="2013" name="Environ. Microbiol.">
        <title>Microbiota from the distal guts of lean and obese adolescents exhibit partial functional redundancy besides clear differences in community structure.</title>
        <authorList>
            <person name="Ferrer M."/>
            <person name="Ruiz A."/>
            <person name="Lanza F."/>
            <person name="Haange S.B."/>
            <person name="Oberbach A."/>
            <person name="Till H."/>
            <person name="Bargiela R."/>
            <person name="Campoy C."/>
            <person name="Segura M.T."/>
            <person name="Richter M."/>
            <person name="von Bergen M."/>
            <person name="Seifert J."/>
            <person name="Suarez A."/>
        </authorList>
    </citation>
    <scope>NUCLEOTIDE SEQUENCE</scope>
</reference>
<dbReference type="AlphaFoldDB" id="K1V5K0"/>
<dbReference type="InterPro" id="IPR017937">
    <property type="entry name" value="Thioredoxin_CS"/>
</dbReference>
<evidence type="ECO:0000313" key="6">
    <source>
        <dbReference type="EMBL" id="EKC79186.1"/>
    </source>
</evidence>
<evidence type="ECO:0000256" key="2">
    <source>
        <dbReference type="ARBA" id="ARBA00022982"/>
    </source>
</evidence>
<comment type="caution">
    <text evidence="6">The sequence shown here is derived from an EMBL/GenBank/DDBJ whole genome shotgun (WGS) entry which is preliminary data.</text>
</comment>
<dbReference type="NCBIfam" id="TIGR01068">
    <property type="entry name" value="thioredoxin"/>
    <property type="match status" value="1"/>
</dbReference>
<gene>
    <name evidence="6" type="ORF">LEA_02714</name>
</gene>
<keyword evidence="1" id="KW-0813">Transport</keyword>
<keyword evidence="2" id="KW-0249">Electron transport</keyword>
<dbReference type="FunFam" id="3.40.30.10:FF:000001">
    <property type="entry name" value="Thioredoxin"/>
    <property type="match status" value="1"/>
</dbReference>
<evidence type="ECO:0000256" key="4">
    <source>
        <dbReference type="ARBA" id="ARBA00023284"/>
    </source>
</evidence>
<organism evidence="6">
    <name type="scientific">human gut metagenome</name>
    <dbReference type="NCBI Taxonomy" id="408170"/>
    <lineage>
        <taxon>unclassified sequences</taxon>
        <taxon>metagenomes</taxon>
        <taxon>organismal metagenomes</taxon>
    </lineage>
</organism>
<dbReference type="PROSITE" id="PS00194">
    <property type="entry name" value="THIOREDOXIN_1"/>
    <property type="match status" value="1"/>
</dbReference>